<keyword evidence="3" id="KW-1185">Reference proteome</keyword>
<evidence type="ECO:0000313" key="2">
    <source>
        <dbReference type="EMBL" id="KAJ5444817.1"/>
    </source>
</evidence>
<reference evidence="2" key="1">
    <citation type="submission" date="2022-12" db="EMBL/GenBank/DDBJ databases">
        <authorList>
            <person name="Petersen C."/>
        </authorList>
    </citation>
    <scope>NUCLEOTIDE SEQUENCE</scope>
    <source>
        <strain evidence="2">IBT 16125</strain>
    </source>
</reference>
<evidence type="ECO:0000256" key="1">
    <source>
        <dbReference type="SAM" id="MobiDB-lite"/>
    </source>
</evidence>
<organism evidence="2 3">
    <name type="scientific">Penicillium daleae</name>
    <dbReference type="NCBI Taxonomy" id="63821"/>
    <lineage>
        <taxon>Eukaryota</taxon>
        <taxon>Fungi</taxon>
        <taxon>Dikarya</taxon>
        <taxon>Ascomycota</taxon>
        <taxon>Pezizomycotina</taxon>
        <taxon>Eurotiomycetes</taxon>
        <taxon>Eurotiomycetidae</taxon>
        <taxon>Eurotiales</taxon>
        <taxon>Aspergillaceae</taxon>
        <taxon>Penicillium</taxon>
    </lineage>
</organism>
<comment type="caution">
    <text evidence="2">The sequence shown here is derived from an EMBL/GenBank/DDBJ whole genome shotgun (WGS) entry which is preliminary data.</text>
</comment>
<dbReference type="GeneID" id="81602314"/>
<gene>
    <name evidence="2" type="ORF">N7458_008689</name>
</gene>
<accession>A0AAD6C4A9</accession>
<proteinExistence type="predicted"/>
<dbReference type="Proteomes" id="UP001213681">
    <property type="component" value="Unassembled WGS sequence"/>
</dbReference>
<sequence>MVFGSHDSDPDRNLDDSALGLFASHDFDSAVPLFMSEANSARLEQTESIADGDYPVGFPLVAVDDNFQDYPDREHSWASFGLSLDRQSDWIGYSPDPDPQIWWPEMIHSSDTGVEPVLEELTPWIPSSASSASYFSDSPHSSVGWYHDTSSSGIQKRKATRAMEPVNGTIPSECMRQINLLPSPSNVNVHKDNPAPDITIGYPGDQTCHSQPQRDHSE</sequence>
<feature type="region of interest" description="Disordered" evidence="1">
    <location>
        <begin position="183"/>
        <end position="218"/>
    </location>
</feature>
<protein>
    <submittedName>
        <fullName evidence="2">Uncharacterized protein</fullName>
    </submittedName>
</protein>
<dbReference type="AlphaFoldDB" id="A0AAD6C4A9"/>
<evidence type="ECO:0000313" key="3">
    <source>
        <dbReference type="Proteomes" id="UP001213681"/>
    </source>
</evidence>
<name>A0AAD6C4A9_9EURO</name>
<dbReference type="EMBL" id="JAPVEA010000007">
    <property type="protein sequence ID" value="KAJ5444817.1"/>
    <property type="molecule type" value="Genomic_DNA"/>
</dbReference>
<dbReference type="RefSeq" id="XP_056764897.1">
    <property type="nucleotide sequence ID" value="XM_056912071.1"/>
</dbReference>
<reference evidence="2" key="2">
    <citation type="journal article" date="2023" name="IMA Fungus">
        <title>Comparative genomic study of the Penicillium genus elucidates a diverse pangenome and 15 lateral gene transfer events.</title>
        <authorList>
            <person name="Petersen C."/>
            <person name="Sorensen T."/>
            <person name="Nielsen M.R."/>
            <person name="Sondergaard T.E."/>
            <person name="Sorensen J.L."/>
            <person name="Fitzpatrick D.A."/>
            <person name="Frisvad J.C."/>
            <person name="Nielsen K.L."/>
        </authorList>
    </citation>
    <scope>NUCLEOTIDE SEQUENCE</scope>
    <source>
        <strain evidence="2">IBT 16125</strain>
    </source>
</reference>